<dbReference type="Pfam" id="PF02311">
    <property type="entry name" value="AraC_binding"/>
    <property type="match status" value="1"/>
</dbReference>
<dbReference type="PRINTS" id="PR00032">
    <property type="entry name" value="HTHARAC"/>
</dbReference>
<dbReference type="InterPro" id="IPR037923">
    <property type="entry name" value="HTH-like"/>
</dbReference>
<evidence type="ECO:0000256" key="2">
    <source>
        <dbReference type="ARBA" id="ARBA00023125"/>
    </source>
</evidence>
<sequence>MINIGLCNYSYHTEQFYSFHQSGLNDYLFRLQTEGSCEVNVNKRKLFIEKGDLLLIKPGDSYELRIEEGQMSGDYYLFCRGEWLDQWWQSSIKPSISRIDIDDKILSLWRHIIIEERRPYTEQNKELTGFLLQALCLSLERAVTETASTYSERPYVVTRMMRYIEEHALTAFKIEEVAKHSGLSISRAAHLFKNSVGKTMIEYAHDIRLSSAINQMKYTLMTLDQIAENCGFGGYSYFHKVFKKKYGVSPGTYRKHE</sequence>
<dbReference type="GO" id="GO:0043565">
    <property type="term" value="F:sequence-specific DNA binding"/>
    <property type="evidence" value="ECO:0007669"/>
    <property type="project" value="InterPro"/>
</dbReference>
<comment type="caution">
    <text evidence="5">The sequence shown here is derived from an EMBL/GenBank/DDBJ whole genome shotgun (WGS) entry which is preliminary data.</text>
</comment>
<dbReference type="OrthoDB" id="345364at2"/>
<dbReference type="InterPro" id="IPR020449">
    <property type="entry name" value="Tscrpt_reg_AraC-type_HTH"/>
</dbReference>
<name>W4QSX8_HALA3</name>
<gene>
    <name evidence="5" type="ORF">JCM9157_2344</name>
</gene>
<protein>
    <submittedName>
        <fullName evidence="5">Transcriptional regulator</fullName>
    </submittedName>
</protein>
<dbReference type="InterPro" id="IPR018060">
    <property type="entry name" value="HTH_AraC"/>
</dbReference>
<dbReference type="PROSITE" id="PS00041">
    <property type="entry name" value="HTH_ARAC_FAMILY_1"/>
    <property type="match status" value="1"/>
</dbReference>
<dbReference type="RefSeq" id="WP_035664585.1">
    <property type="nucleotide sequence ID" value="NZ_BAUV01000016.1"/>
</dbReference>
<dbReference type="PANTHER" id="PTHR43280:SF2">
    <property type="entry name" value="HTH-TYPE TRANSCRIPTIONAL REGULATOR EXSA"/>
    <property type="match status" value="1"/>
</dbReference>
<dbReference type="Gene3D" id="2.60.120.280">
    <property type="entry name" value="Regulatory protein AraC"/>
    <property type="match status" value="1"/>
</dbReference>
<dbReference type="InterPro" id="IPR003313">
    <property type="entry name" value="AraC-bd"/>
</dbReference>
<evidence type="ECO:0000259" key="4">
    <source>
        <dbReference type="PROSITE" id="PS01124"/>
    </source>
</evidence>
<evidence type="ECO:0000313" key="5">
    <source>
        <dbReference type="EMBL" id="GAE35245.1"/>
    </source>
</evidence>
<organism evidence="5 6">
    <name type="scientific">Halalkalibacter akibai (strain ATCC 43226 / DSM 21942 / CIP 109018 / JCM 9157 / 1139)</name>
    <name type="common">Bacillus akibai</name>
    <dbReference type="NCBI Taxonomy" id="1236973"/>
    <lineage>
        <taxon>Bacteria</taxon>
        <taxon>Bacillati</taxon>
        <taxon>Bacillota</taxon>
        <taxon>Bacilli</taxon>
        <taxon>Bacillales</taxon>
        <taxon>Bacillaceae</taxon>
        <taxon>Halalkalibacter</taxon>
    </lineage>
</organism>
<feature type="domain" description="HTH araC/xylS-type" evidence="4">
    <location>
        <begin position="158"/>
        <end position="256"/>
    </location>
</feature>
<dbReference type="AlphaFoldDB" id="W4QSX8"/>
<dbReference type="InterPro" id="IPR009057">
    <property type="entry name" value="Homeodomain-like_sf"/>
</dbReference>
<dbReference type="STRING" id="1236973.JCM9157_2344"/>
<dbReference type="eggNOG" id="COG2207">
    <property type="taxonomic scope" value="Bacteria"/>
</dbReference>
<dbReference type="EMBL" id="BAUV01000016">
    <property type="protein sequence ID" value="GAE35245.1"/>
    <property type="molecule type" value="Genomic_DNA"/>
</dbReference>
<keyword evidence="3" id="KW-0804">Transcription</keyword>
<proteinExistence type="predicted"/>
<accession>W4QSX8</accession>
<evidence type="ECO:0000256" key="1">
    <source>
        <dbReference type="ARBA" id="ARBA00023015"/>
    </source>
</evidence>
<dbReference type="SUPFAM" id="SSF51215">
    <property type="entry name" value="Regulatory protein AraC"/>
    <property type="match status" value="1"/>
</dbReference>
<dbReference type="SMART" id="SM00342">
    <property type="entry name" value="HTH_ARAC"/>
    <property type="match status" value="1"/>
</dbReference>
<keyword evidence="6" id="KW-1185">Reference proteome</keyword>
<dbReference type="Gene3D" id="1.10.10.60">
    <property type="entry name" value="Homeodomain-like"/>
    <property type="match status" value="2"/>
</dbReference>
<dbReference type="PANTHER" id="PTHR43280">
    <property type="entry name" value="ARAC-FAMILY TRANSCRIPTIONAL REGULATOR"/>
    <property type="match status" value="1"/>
</dbReference>
<evidence type="ECO:0000256" key="3">
    <source>
        <dbReference type="ARBA" id="ARBA00023163"/>
    </source>
</evidence>
<dbReference type="InterPro" id="IPR018062">
    <property type="entry name" value="HTH_AraC-typ_CS"/>
</dbReference>
<dbReference type="PROSITE" id="PS01124">
    <property type="entry name" value="HTH_ARAC_FAMILY_2"/>
    <property type="match status" value="1"/>
</dbReference>
<dbReference type="SUPFAM" id="SSF46689">
    <property type="entry name" value="Homeodomain-like"/>
    <property type="match status" value="2"/>
</dbReference>
<keyword evidence="1" id="KW-0805">Transcription regulation</keyword>
<keyword evidence="2" id="KW-0238">DNA-binding</keyword>
<dbReference type="GO" id="GO:0003700">
    <property type="term" value="F:DNA-binding transcription factor activity"/>
    <property type="evidence" value="ECO:0007669"/>
    <property type="project" value="InterPro"/>
</dbReference>
<dbReference type="Pfam" id="PF12833">
    <property type="entry name" value="HTH_18"/>
    <property type="match status" value="1"/>
</dbReference>
<dbReference type="Proteomes" id="UP000018896">
    <property type="component" value="Unassembled WGS sequence"/>
</dbReference>
<reference evidence="5 6" key="1">
    <citation type="journal article" date="2014" name="Genome Announc.">
        <title>Draft Genome Sequences of Three Alkaliphilic Bacillus Strains, Bacillus wakoensis JCM 9140T, Bacillus akibai JCM 9157T, and Bacillus hemicellulosilyticus JCM 9152T.</title>
        <authorList>
            <person name="Yuki M."/>
            <person name="Oshima K."/>
            <person name="Suda W."/>
            <person name="Oshida Y."/>
            <person name="Kitamura K."/>
            <person name="Iida T."/>
            <person name="Hattori M."/>
            <person name="Ohkuma M."/>
        </authorList>
    </citation>
    <scope>NUCLEOTIDE SEQUENCE [LARGE SCALE GENOMIC DNA]</scope>
    <source>
        <strain evidence="5 6">JCM 9157</strain>
    </source>
</reference>
<evidence type="ECO:0000313" key="6">
    <source>
        <dbReference type="Proteomes" id="UP000018896"/>
    </source>
</evidence>